<evidence type="ECO:0000313" key="4">
    <source>
        <dbReference type="Proteomes" id="UP001500432"/>
    </source>
</evidence>
<dbReference type="InterPro" id="IPR002347">
    <property type="entry name" value="SDR_fam"/>
</dbReference>
<dbReference type="Gene3D" id="3.40.50.720">
    <property type="entry name" value="NAD(P)-binding Rossmann-like Domain"/>
    <property type="match status" value="1"/>
</dbReference>
<evidence type="ECO:0000256" key="1">
    <source>
        <dbReference type="ARBA" id="ARBA00006484"/>
    </source>
</evidence>
<organism evidence="3 4">
    <name type="scientific">Sinomonas flava</name>
    <dbReference type="NCBI Taxonomy" id="496857"/>
    <lineage>
        <taxon>Bacteria</taxon>
        <taxon>Bacillati</taxon>
        <taxon>Actinomycetota</taxon>
        <taxon>Actinomycetes</taxon>
        <taxon>Micrococcales</taxon>
        <taxon>Micrococcaceae</taxon>
        <taxon>Sinomonas</taxon>
    </lineage>
</organism>
<comment type="caution">
    <text evidence="3">The sequence shown here is derived from an EMBL/GenBank/DDBJ whole genome shotgun (WGS) entry which is preliminary data.</text>
</comment>
<gene>
    <name evidence="3" type="ORF">GCM10009849_25530</name>
</gene>
<dbReference type="PANTHER" id="PTHR48107">
    <property type="entry name" value="NADPH-DEPENDENT ALDEHYDE REDUCTASE-LIKE PROTEIN, CHLOROPLASTIC-RELATED"/>
    <property type="match status" value="1"/>
</dbReference>
<name>A0ABN3BYG3_9MICC</name>
<dbReference type="InterPro" id="IPR020904">
    <property type="entry name" value="Sc_DH/Rdtase_CS"/>
</dbReference>
<dbReference type="InterPro" id="IPR036291">
    <property type="entry name" value="NAD(P)-bd_dom_sf"/>
</dbReference>
<dbReference type="EMBL" id="BAAAQW010000006">
    <property type="protein sequence ID" value="GAA2201357.1"/>
    <property type="molecule type" value="Genomic_DNA"/>
</dbReference>
<proteinExistence type="inferred from homology"/>
<dbReference type="Pfam" id="PF13561">
    <property type="entry name" value="adh_short_C2"/>
    <property type="match status" value="1"/>
</dbReference>
<accession>A0ABN3BYG3</accession>
<dbReference type="PANTHER" id="PTHR48107:SF7">
    <property type="entry name" value="RE15974P"/>
    <property type="match status" value="1"/>
</dbReference>
<keyword evidence="2" id="KW-0560">Oxidoreductase</keyword>
<reference evidence="3 4" key="1">
    <citation type="journal article" date="2019" name="Int. J. Syst. Evol. Microbiol.">
        <title>The Global Catalogue of Microorganisms (GCM) 10K type strain sequencing project: providing services to taxonomists for standard genome sequencing and annotation.</title>
        <authorList>
            <consortium name="The Broad Institute Genomics Platform"/>
            <consortium name="The Broad Institute Genome Sequencing Center for Infectious Disease"/>
            <person name="Wu L."/>
            <person name="Ma J."/>
        </authorList>
    </citation>
    <scope>NUCLEOTIDE SEQUENCE [LARGE SCALE GENOMIC DNA]</scope>
    <source>
        <strain evidence="3 4">JCM 16034</strain>
    </source>
</reference>
<dbReference type="Proteomes" id="UP001500432">
    <property type="component" value="Unassembled WGS sequence"/>
</dbReference>
<evidence type="ECO:0000313" key="3">
    <source>
        <dbReference type="EMBL" id="GAA2201357.1"/>
    </source>
</evidence>
<dbReference type="CDD" id="cd05233">
    <property type="entry name" value="SDR_c"/>
    <property type="match status" value="1"/>
</dbReference>
<dbReference type="SUPFAM" id="SSF51735">
    <property type="entry name" value="NAD(P)-binding Rossmann-fold domains"/>
    <property type="match status" value="1"/>
</dbReference>
<protein>
    <submittedName>
        <fullName evidence="3">SDR family oxidoreductase</fullName>
    </submittedName>
</protein>
<dbReference type="RefSeq" id="WP_344300110.1">
    <property type="nucleotide sequence ID" value="NZ_BAAAQW010000006.1"/>
</dbReference>
<comment type="similarity">
    <text evidence="1">Belongs to the short-chain dehydrogenases/reductases (SDR) family.</text>
</comment>
<keyword evidence="4" id="KW-1185">Reference proteome</keyword>
<dbReference type="PRINTS" id="PR00081">
    <property type="entry name" value="GDHRDH"/>
</dbReference>
<dbReference type="PROSITE" id="PS00061">
    <property type="entry name" value="ADH_SHORT"/>
    <property type="match status" value="1"/>
</dbReference>
<sequence>MAEMQGTGRPLALVTGVGRAVGIGAGIARELARQGWDLALSYYSPYDSRMPWGVQTHDVGRLAAELELVGAAVSVVEADLSDPDVPARLLSDAGAGRPVRAMVLSHAESVDSGILTTSSESFDRHIAVNARASWLLVKAFAEQFPPDLAGLGRIVALTSDHTVHNLPYGASKGALDRIVLAAARELAPLGIAANAVNPGPVDTGWMDEDTRRALAARQPWGQLGTPADVAGVVGFLLSDAGGWINGQLLHADGGFSAP</sequence>
<evidence type="ECO:0000256" key="2">
    <source>
        <dbReference type="ARBA" id="ARBA00023002"/>
    </source>
</evidence>